<sequence>MFFGPGSSFYVPLGSFGGDLSGNSGYGFYNYQNEFGSSELLSNQSTSLDYGRYPSTVAPGNYYSPHMGMFGSYEKNITRASFQGPGLGSSSSMRRGSFNYPSGSSSRWESNQRNRFATERGGRHERDRYSVSTPTDLLGSLSDRNRGPRAIKPKSKGLTDESASSVTQKDVKLLPELPMDQYNHPDFVTEYDNARFFVIKSFSEDNIHKSLKYNVWASTPLGNRKLDAAYRDAKDKENCPVFLFFSVNASGQFCGVAEMVGTIDFELDADYWQQDSRWSGQFQVKWHIIKDVPNSHFRHILIETNENKPVTHSRDSQEVKLEQGIEILKIFKNYDAVTSLLDDFTFYDEREKAQSETKAKQCDSSTINIVVGPLADQVNQLSDNLADTLNLDGSKLVPKTEL</sequence>
<evidence type="ECO:0000313" key="4">
    <source>
        <dbReference type="EMBL" id="GAA0165130.1"/>
    </source>
</evidence>
<dbReference type="AlphaFoldDB" id="A0AAV3QM60"/>
<dbReference type="Gene3D" id="3.10.590.10">
    <property type="entry name" value="ph1033 like domains"/>
    <property type="match status" value="1"/>
</dbReference>
<evidence type="ECO:0000313" key="5">
    <source>
        <dbReference type="Proteomes" id="UP001454036"/>
    </source>
</evidence>
<reference evidence="4 5" key="1">
    <citation type="submission" date="2024-01" db="EMBL/GenBank/DDBJ databases">
        <title>The complete chloroplast genome sequence of Lithospermum erythrorhizon: insights into the phylogenetic relationship among Boraginaceae species and the maternal lineages of purple gromwells.</title>
        <authorList>
            <person name="Okada T."/>
            <person name="Watanabe K."/>
        </authorList>
    </citation>
    <scope>NUCLEOTIDE SEQUENCE [LARGE SCALE GENOMIC DNA]</scope>
</reference>
<dbReference type="GO" id="GO:1990247">
    <property type="term" value="F:N6-methyladenosine-containing RNA reader activity"/>
    <property type="evidence" value="ECO:0007669"/>
    <property type="project" value="UniProtKB-UniRule"/>
</dbReference>
<gene>
    <name evidence="4" type="ORF">LIER_20609</name>
</gene>
<dbReference type="PANTHER" id="PTHR12357:SF77">
    <property type="entry name" value="YTH DOMAIN-CONTAINING FAMILY PROTEIN"/>
    <property type="match status" value="1"/>
</dbReference>
<accession>A0AAV3QM60</accession>
<feature type="domain" description="YTH" evidence="3">
    <location>
        <begin position="194"/>
        <end position="331"/>
    </location>
</feature>
<feature type="region of interest" description="Disordered" evidence="2">
    <location>
        <begin position="84"/>
        <end position="167"/>
    </location>
</feature>
<proteinExistence type="inferred from homology"/>
<feature type="compositionally biased region" description="Basic and acidic residues" evidence="2">
    <location>
        <begin position="110"/>
        <end position="129"/>
    </location>
</feature>
<evidence type="ECO:0000259" key="3">
    <source>
        <dbReference type="PROSITE" id="PS50882"/>
    </source>
</evidence>
<organism evidence="4 5">
    <name type="scientific">Lithospermum erythrorhizon</name>
    <name type="common">Purple gromwell</name>
    <name type="synonym">Lithospermum officinale var. erythrorhizon</name>
    <dbReference type="NCBI Taxonomy" id="34254"/>
    <lineage>
        <taxon>Eukaryota</taxon>
        <taxon>Viridiplantae</taxon>
        <taxon>Streptophyta</taxon>
        <taxon>Embryophyta</taxon>
        <taxon>Tracheophyta</taxon>
        <taxon>Spermatophyta</taxon>
        <taxon>Magnoliopsida</taxon>
        <taxon>eudicotyledons</taxon>
        <taxon>Gunneridae</taxon>
        <taxon>Pentapetalae</taxon>
        <taxon>asterids</taxon>
        <taxon>lamiids</taxon>
        <taxon>Boraginales</taxon>
        <taxon>Boraginaceae</taxon>
        <taxon>Boraginoideae</taxon>
        <taxon>Lithospermeae</taxon>
        <taxon>Lithospermum</taxon>
    </lineage>
</organism>
<comment type="caution">
    <text evidence="4">The sequence shown here is derived from an EMBL/GenBank/DDBJ whole genome shotgun (WGS) entry which is preliminary data.</text>
</comment>
<dbReference type="GO" id="GO:0005737">
    <property type="term" value="C:cytoplasm"/>
    <property type="evidence" value="ECO:0007669"/>
    <property type="project" value="TreeGrafter"/>
</dbReference>
<dbReference type="GO" id="GO:0061157">
    <property type="term" value="P:mRNA destabilization"/>
    <property type="evidence" value="ECO:0007669"/>
    <property type="project" value="TreeGrafter"/>
</dbReference>
<dbReference type="InterPro" id="IPR045168">
    <property type="entry name" value="YTH_prot"/>
</dbReference>
<dbReference type="GO" id="GO:0003729">
    <property type="term" value="F:mRNA binding"/>
    <property type="evidence" value="ECO:0007669"/>
    <property type="project" value="UniProtKB-UniRule"/>
</dbReference>
<keyword evidence="1" id="KW-0694">RNA-binding</keyword>
<dbReference type="CDD" id="cd21134">
    <property type="entry name" value="YTH"/>
    <property type="match status" value="1"/>
</dbReference>
<dbReference type="Pfam" id="PF04146">
    <property type="entry name" value="YTH"/>
    <property type="match status" value="1"/>
</dbReference>
<comment type="similarity">
    <text evidence="1">Belongs to the YTHDF family.</text>
</comment>
<dbReference type="PROSITE" id="PS50882">
    <property type="entry name" value="YTH"/>
    <property type="match status" value="1"/>
</dbReference>
<feature type="compositionally biased region" description="Low complexity" evidence="2">
    <location>
        <begin position="88"/>
        <end position="97"/>
    </location>
</feature>
<dbReference type="PANTHER" id="PTHR12357">
    <property type="entry name" value="YTH YT521-B HOMOLOGY DOMAIN-CONTAINING"/>
    <property type="match status" value="1"/>
</dbReference>
<comment type="function">
    <text evidence="1">Specifically recognizes and binds N6-methyladenosine (m6A)-containing RNAs, and regulates mRNA stability. M6A is a modification present at internal sites of mRNAs and some non-coding RNAs and plays a role in mRNA stability and processing.</text>
</comment>
<name>A0AAV3QM60_LITER</name>
<evidence type="ECO:0000256" key="2">
    <source>
        <dbReference type="SAM" id="MobiDB-lite"/>
    </source>
</evidence>
<dbReference type="Proteomes" id="UP001454036">
    <property type="component" value="Unassembled WGS sequence"/>
</dbReference>
<evidence type="ECO:0000256" key="1">
    <source>
        <dbReference type="RuleBase" id="RU369095"/>
    </source>
</evidence>
<keyword evidence="5" id="KW-1185">Reference proteome</keyword>
<feature type="compositionally biased region" description="Polar residues" evidence="2">
    <location>
        <begin position="99"/>
        <end position="109"/>
    </location>
</feature>
<protein>
    <recommendedName>
        <fullName evidence="1">YTH domain-containing family protein</fullName>
    </recommendedName>
</protein>
<dbReference type="EMBL" id="BAABME010005262">
    <property type="protein sequence ID" value="GAA0165130.1"/>
    <property type="molecule type" value="Genomic_DNA"/>
</dbReference>
<dbReference type="InterPro" id="IPR007275">
    <property type="entry name" value="YTH_domain"/>
</dbReference>